<dbReference type="InterPro" id="IPR011566">
    <property type="entry name" value="Ubq_synth_Coq7"/>
</dbReference>
<keyword evidence="2" id="KW-0830">Ubiquinone</keyword>
<evidence type="ECO:0000313" key="3">
    <source>
        <dbReference type="Proteomes" id="UP000187429"/>
    </source>
</evidence>
<dbReference type="GO" id="GO:0008682">
    <property type="term" value="F:3-demethoxyubiquinol 3-hydroxylase activity"/>
    <property type="evidence" value="ECO:0007669"/>
    <property type="project" value="TreeGrafter"/>
</dbReference>
<dbReference type="GO" id="GO:0006744">
    <property type="term" value="P:ubiquinone biosynthetic process"/>
    <property type="evidence" value="ECO:0007669"/>
    <property type="project" value="InterPro"/>
</dbReference>
<sequence length="175" mass="19216">MKVQEQAHLDSFDKKVSQFNARPTILQPISAIGGFALGMVTAMLGPKAAMACTEAVETSIGNHYNNQLRELYDLQSRISESNMQVDTEFDFSSPIQPLQSSGNDTPTFSPDSKSAESIIPEINTLMEDIKLFRDQELEHLDAAVDNGAHQSILYNTISSTIKTGCKLAIFACEKI</sequence>
<name>A0A1R1YHA6_9FUNG</name>
<evidence type="ECO:0000256" key="1">
    <source>
        <dbReference type="SAM" id="MobiDB-lite"/>
    </source>
</evidence>
<keyword evidence="3" id="KW-1185">Reference proteome</keyword>
<dbReference type="OrthoDB" id="275371at2759"/>
<dbReference type="PANTHER" id="PTHR11237:SF4">
    <property type="entry name" value="5-DEMETHOXYUBIQUINONE HYDROXYLASE, MITOCHONDRIAL"/>
    <property type="match status" value="1"/>
</dbReference>
<feature type="compositionally biased region" description="Polar residues" evidence="1">
    <location>
        <begin position="94"/>
        <end position="112"/>
    </location>
</feature>
<protein>
    <submittedName>
        <fullName evidence="2">5-demethoxyubiquinone hydroxylase, mitochondrial</fullName>
    </submittedName>
</protein>
<proteinExistence type="predicted"/>
<gene>
    <name evidence="2" type="ORF">AYI69_g4024</name>
</gene>
<reference evidence="3" key="1">
    <citation type="submission" date="2017-01" db="EMBL/GenBank/DDBJ databases">
        <authorList>
            <person name="Wang Y."/>
            <person name="White M."/>
            <person name="Kvist S."/>
            <person name="Moncalvo J.-M."/>
        </authorList>
    </citation>
    <scope>NUCLEOTIDE SEQUENCE [LARGE SCALE GENOMIC DNA]</scope>
    <source>
        <strain evidence="3">ID-206-W2</strain>
    </source>
</reference>
<organism evidence="2 3">
    <name type="scientific">Smittium culicis</name>
    <dbReference type="NCBI Taxonomy" id="133412"/>
    <lineage>
        <taxon>Eukaryota</taxon>
        <taxon>Fungi</taxon>
        <taxon>Fungi incertae sedis</taxon>
        <taxon>Zoopagomycota</taxon>
        <taxon>Kickxellomycotina</taxon>
        <taxon>Harpellomycetes</taxon>
        <taxon>Harpellales</taxon>
        <taxon>Legeriomycetaceae</taxon>
        <taxon>Smittium</taxon>
    </lineage>
</organism>
<dbReference type="PANTHER" id="PTHR11237">
    <property type="entry name" value="COENZYME Q10 BIOSYNTHESIS PROTEIN 7"/>
    <property type="match status" value="1"/>
</dbReference>
<dbReference type="AlphaFoldDB" id="A0A1R1YHA6"/>
<dbReference type="EMBL" id="LSSM01001497">
    <property type="protein sequence ID" value="OMJ26292.1"/>
    <property type="molecule type" value="Genomic_DNA"/>
</dbReference>
<comment type="caution">
    <text evidence="2">The sequence shown here is derived from an EMBL/GenBank/DDBJ whole genome shotgun (WGS) entry which is preliminary data.</text>
</comment>
<dbReference type="Proteomes" id="UP000187429">
    <property type="component" value="Unassembled WGS sequence"/>
</dbReference>
<feature type="region of interest" description="Disordered" evidence="1">
    <location>
        <begin position="94"/>
        <end position="114"/>
    </location>
</feature>
<accession>A0A1R1YHA6</accession>
<dbReference type="GO" id="GO:0005743">
    <property type="term" value="C:mitochondrial inner membrane"/>
    <property type="evidence" value="ECO:0007669"/>
    <property type="project" value="TreeGrafter"/>
</dbReference>
<dbReference type="Pfam" id="PF03232">
    <property type="entry name" value="COQ7"/>
    <property type="match status" value="1"/>
</dbReference>
<evidence type="ECO:0000313" key="2">
    <source>
        <dbReference type="EMBL" id="OMJ26292.1"/>
    </source>
</evidence>